<organism evidence="4 5">
    <name type="scientific">Zymoseptoria brevis</name>
    <dbReference type="NCBI Taxonomy" id="1047168"/>
    <lineage>
        <taxon>Eukaryota</taxon>
        <taxon>Fungi</taxon>
        <taxon>Dikarya</taxon>
        <taxon>Ascomycota</taxon>
        <taxon>Pezizomycotina</taxon>
        <taxon>Dothideomycetes</taxon>
        <taxon>Dothideomycetidae</taxon>
        <taxon>Mycosphaerellales</taxon>
        <taxon>Mycosphaerellaceae</taxon>
        <taxon>Zymoseptoria</taxon>
    </lineage>
</organism>
<feature type="transmembrane region" description="Helical" evidence="3">
    <location>
        <begin position="630"/>
        <end position="650"/>
    </location>
</feature>
<dbReference type="EMBL" id="LAFY01000370">
    <property type="protein sequence ID" value="KJX99009.1"/>
    <property type="molecule type" value="Genomic_DNA"/>
</dbReference>
<feature type="region of interest" description="Disordered" evidence="2">
    <location>
        <begin position="225"/>
        <end position="262"/>
    </location>
</feature>
<feature type="compositionally biased region" description="Basic and acidic residues" evidence="2">
    <location>
        <begin position="1005"/>
        <end position="1024"/>
    </location>
</feature>
<gene>
    <name evidence="4" type="ORF">TI39_contig378g00020</name>
</gene>
<keyword evidence="5" id="KW-1185">Reference proteome</keyword>
<feature type="transmembrane region" description="Helical" evidence="3">
    <location>
        <begin position="680"/>
        <end position="704"/>
    </location>
</feature>
<dbReference type="Proteomes" id="UP000033647">
    <property type="component" value="Unassembled WGS sequence"/>
</dbReference>
<feature type="compositionally biased region" description="Polar residues" evidence="2">
    <location>
        <begin position="889"/>
        <end position="901"/>
    </location>
</feature>
<feature type="transmembrane region" description="Helical" evidence="3">
    <location>
        <begin position="710"/>
        <end position="729"/>
    </location>
</feature>
<evidence type="ECO:0000256" key="1">
    <source>
        <dbReference type="SAM" id="Coils"/>
    </source>
</evidence>
<feature type="compositionally biased region" description="Basic and acidic residues" evidence="2">
    <location>
        <begin position="933"/>
        <end position="945"/>
    </location>
</feature>
<accession>A0A0F4GNL7</accession>
<feature type="region of interest" description="Disordered" evidence="2">
    <location>
        <begin position="159"/>
        <end position="200"/>
    </location>
</feature>
<comment type="caution">
    <text evidence="4">The sequence shown here is derived from an EMBL/GenBank/DDBJ whole genome shotgun (WGS) entry which is preliminary data.</text>
</comment>
<dbReference type="OrthoDB" id="10587381at2759"/>
<protein>
    <submittedName>
        <fullName evidence="4">Uncharacterized protein</fullName>
    </submittedName>
</protein>
<feature type="compositionally biased region" description="Basic and acidic residues" evidence="2">
    <location>
        <begin position="1077"/>
        <end position="1086"/>
    </location>
</feature>
<evidence type="ECO:0000313" key="4">
    <source>
        <dbReference type="EMBL" id="KJX99009.1"/>
    </source>
</evidence>
<feature type="compositionally biased region" description="Basic and acidic residues" evidence="2">
    <location>
        <begin position="1032"/>
        <end position="1050"/>
    </location>
</feature>
<feature type="region of interest" description="Disordered" evidence="2">
    <location>
        <begin position="869"/>
        <end position="1087"/>
    </location>
</feature>
<keyword evidence="3" id="KW-0472">Membrane</keyword>
<name>A0A0F4GNL7_9PEZI</name>
<evidence type="ECO:0000313" key="5">
    <source>
        <dbReference type="Proteomes" id="UP000033647"/>
    </source>
</evidence>
<keyword evidence="1" id="KW-0175">Coiled coil</keyword>
<proteinExistence type="predicted"/>
<feature type="transmembrane region" description="Helical" evidence="3">
    <location>
        <begin position="736"/>
        <end position="765"/>
    </location>
</feature>
<dbReference type="AlphaFoldDB" id="A0A0F4GNL7"/>
<feature type="compositionally biased region" description="Polar residues" evidence="2">
    <location>
        <begin position="189"/>
        <end position="200"/>
    </location>
</feature>
<feature type="compositionally biased region" description="Basic and acidic residues" evidence="2">
    <location>
        <begin position="175"/>
        <end position="186"/>
    </location>
</feature>
<feature type="compositionally biased region" description="Basic and acidic residues" evidence="2">
    <location>
        <begin position="798"/>
        <end position="808"/>
    </location>
</feature>
<feature type="coiled-coil region" evidence="1">
    <location>
        <begin position="525"/>
        <end position="552"/>
    </location>
</feature>
<sequence>MIGRIQKQCLRLIKRHWQFIEDVINAIRYTSLAWGGLRYFAFVISSWTASFSFSAEDAMGVIVLIALACFVGKLFYIGSFICYLFPGMPSAKQILISCNLLPAHIEEVAIGTELRGAIEGPARMVCKEVLTYVRRNARSELPGVLKSALQALDWVQKNGRPMKQHASPPTADELESTRERNEEYRRSPKSTTADQLPDSTLPTQTTIIQDQHHSNLTDRSATALYRARGLPRRPGPRPPQVTTDEERTPPHVPSSPKNQRTPTLALAPAIEGLVRTVTDLRSQCLHLWGDYLEMKMQGRAEGTIDFLWLPRKIAQQMEAIVSRLERIVSTAAGSGYSILIANPTIEADIVEVVGLLELLRHDIEESSQGCAASVSPESVEIRGSVGMDDVVESIEGPDGQRPQVRCRELHPLIQGAVAIAGLLAGLKSQPLEIYNDHPYYQLEHILSLIPPRPTGMSAQGETYHPKKWQTTAPIVDEEDIPTPAEAEVIGVHQAPDPQVAEQLFHETAIIDSSFMKEGQSTSMQRREYREATKKSAEQAARLEAQAAEWKEREYYRLRQQVRNELVTEEWLRKAAASKQPYATGVGDEGYETQSDYLDDDLPDYREDSSFIAVMANALTYWYNLYRQPPIWIILVPGDLVLLACIIRCYFVTIAGIQHAVEAFPCLIAEIPWLVAETGSLILRLLPVLVNFGGETIIAFASISLLVLRDFVVPCISSLLRATLAGLFFLARHGYSIWCFVVGTTITFIGPYLIALFCLVVLMIGLEVMFPPQTAVQPPQRSALAQRTVKIKQFANARDAAKTRADTSRFRNPPLDKGARGSSSAPGLLKSQILPDDPRSATNSKSTRGESILNDEDFDGKFARVDTGAREYENYSRQQGLVSTGRKKPGTTTRSAKRQSAGSPGESMTEVSEDTVDAGPAALSSRRGLVSNFERGRSRKIDRYPAEEEQSNSTTAQPSDGVGSTFLAYIRKRDEPKRRRRIPGNQVVGPPPSAASRIDLAGNASADHETLPFEETERRRGKEPCCELSDGTSEAREPQAKSSHKVEHDQDIPLPVTDDSVDGTKEMDNQSSKRSRASKGDHAKSEDIEAATAKTCISAAPQDITLDEDDLSATWDYFQPSEEVPRYLQLSIVAASNAAHDDLGPEPRISRSTVTQQDRDDAILAAAYLDLGPSNGLRLRWHNHPVPNRRFQVWFQPVP</sequence>
<evidence type="ECO:0000256" key="2">
    <source>
        <dbReference type="SAM" id="MobiDB-lite"/>
    </source>
</evidence>
<keyword evidence="3" id="KW-0812">Transmembrane</keyword>
<reference evidence="4 5" key="1">
    <citation type="submission" date="2015-03" db="EMBL/GenBank/DDBJ databases">
        <title>RNA-seq based gene annotation and comparative genomics of four Zymoseptoria species reveal species-specific pathogenicity related genes and transposable element activity.</title>
        <authorList>
            <person name="Grandaubert J."/>
            <person name="Bhattacharyya A."/>
            <person name="Stukenbrock E.H."/>
        </authorList>
    </citation>
    <scope>NUCLEOTIDE SEQUENCE [LARGE SCALE GENOMIC DNA]</scope>
    <source>
        <strain evidence="4 5">Zb18110</strain>
    </source>
</reference>
<feature type="transmembrane region" description="Helical" evidence="3">
    <location>
        <begin position="61"/>
        <end position="85"/>
    </location>
</feature>
<evidence type="ECO:0000256" key="3">
    <source>
        <dbReference type="SAM" id="Phobius"/>
    </source>
</evidence>
<feature type="region of interest" description="Disordered" evidence="2">
    <location>
        <begin position="795"/>
        <end position="854"/>
    </location>
</feature>
<keyword evidence="3" id="KW-1133">Transmembrane helix</keyword>